<organism evidence="6 7">
    <name type="scientific">Pseudomonas mandelii JR-1</name>
    <dbReference type="NCBI Taxonomy" id="1147786"/>
    <lineage>
        <taxon>Bacteria</taxon>
        <taxon>Pseudomonadati</taxon>
        <taxon>Pseudomonadota</taxon>
        <taxon>Gammaproteobacteria</taxon>
        <taxon>Pseudomonadales</taxon>
        <taxon>Pseudomonadaceae</taxon>
        <taxon>Pseudomonas</taxon>
    </lineage>
</organism>
<dbReference type="Proteomes" id="UP000026913">
    <property type="component" value="Chromosome"/>
</dbReference>
<dbReference type="InterPro" id="IPR036388">
    <property type="entry name" value="WH-like_DNA-bd_sf"/>
</dbReference>
<dbReference type="HOGENOM" id="CLU_039613_16_2_6"/>
<evidence type="ECO:0000259" key="5">
    <source>
        <dbReference type="PROSITE" id="PS50931"/>
    </source>
</evidence>
<proteinExistence type="inferred from homology"/>
<dbReference type="RefSeq" id="WP_010457699.1">
    <property type="nucleotide sequence ID" value="NZ_CP005960.1"/>
</dbReference>
<sequence>MHTHLNRVQTFLAVVDFGSYTKAANYLNISKAMASLHVKALEDVLSATLLIRNTRNISLTEIGQDFYESFKGIVADIDSAFDNVLKGHNRVTGKLRFSSTIEYGEAYILPLIPQFIERYPEIKLCYDFNSSLNDLVAEKLDLVIRLGNLADSAFKSRKLADYEIVLVATQTFLARHPVQTPQDLNSVPWIANSNLQAPTQWTLRHPQSGAVEINGINQFESNSSTAIRSMTLSSLGVSVLPAWVVKDDIASERLIRLLPDYSLPSQSVNVVFPNSPHLPHKTRAFIDFLLLHLAQ</sequence>
<keyword evidence="2" id="KW-0805">Transcription regulation</keyword>
<dbReference type="Pfam" id="PF03466">
    <property type="entry name" value="LysR_substrate"/>
    <property type="match status" value="1"/>
</dbReference>
<dbReference type="PROSITE" id="PS50931">
    <property type="entry name" value="HTH_LYSR"/>
    <property type="match status" value="1"/>
</dbReference>
<reference evidence="6 7" key="1">
    <citation type="journal article" date="2012" name="J. Bacteriol.">
        <title>Genome sequence of cold-adapted Pseudomonas mandelii strain JR-1.</title>
        <authorList>
            <person name="Jang S.H."/>
            <person name="Kim J."/>
            <person name="Kim J."/>
            <person name="Hong S."/>
            <person name="Lee C."/>
        </authorList>
    </citation>
    <scope>NUCLEOTIDE SEQUENCE [LARGE SCALE GENOMIC DNA]</scope>
    <source>
        <strain evidence="6 7">JR-1</strain>
    </source>
</reference>
<dbReference type="OrthoDB" id="9786526at2"/>
<dbReference type="InterPro" id="IPR005119">
    <property type="entry name" value="LysR_subst-bd"/>
</dbReference>
<dbReference type="InterPro" id="IPR036390">
    <property type="entry name" value="WH_DNA-bd_sf"/>
</dbReference>
<dbReference type="PANTHER" id="PTHR30537:SF66">
    <property type="entry name" value="IRON-REGULATED VIRULENCE REGULATORY PROTEIN IRGB"/>
    <property type="match status" value="1"/>
</dbReference>
<dbReference type="AlphaFoldDB" id="A0A024EFX7"/>
<dbReference type="Pfam" id="PF00126">
    <property type="entry name" value="HTH_1"/>
    <property type="match status" value="1"/>
</dbReference>
<keyword evidence="4" id="KW-0804">Transcription</keyword>
<evidence type="ECO:0000256" key="2">
    <source>
        <dbReference type="ARBA" id="ARBA00023015"/>
    </source>
</evidence>
<dbReference type="Gene3D" id="3.40.190.290">
    <property type="match status" value="1"/>
</dbReference>
<protein>
    <submittedName>
        <fullName evidence="6">LysR family transcriptional regulator</fullName>
    </submittedName>
</protein>
<name>A0A024EFX7_9PSED</name>
<dbReference type="InterPro" id="IPR000847">
    <property type="entry name" value="LysR_HTH_N"/>
</dbReference>
<dbReference type="Gene3D" id="1.10.10.10">
    <property type="entry name" value="Winged helix-like DNA-binding domain superfamily/Winged helix DNA-binding domain"/>
    <property type="match status" value="1"/>
</dbReference>
<comment type="similarity">
    <text evidence="1">Belongs to the LysR transcriptional regulatory family.</text>
</comment>
<keyword evidence="3" id="KW-0238">DNA-binding</keyword>
<dbReference type="GO" id="GO:0003700">
    <property type="term" value="F:DNA-binding transcription factor activity"/>
    <property type="evidence" value="ECO:0007669"/>
    <property type="project" value="InterPro"/>
</dbReference>
<dbReference type="SUPFAM" id="SSF46785">
    <property type="entry name" value="Winged helix' DNA-binding domain"/>
    <property type="match status" value="1"/>
</dbReference>
<evidence type="ECO:0000313" key="6">
    <source>
        <dbReference type="EMBL" id="AHZ71829.1"/>
    </source>
</evidence>
<gene>
    <name evidence="6" type="ORF">OU5_4750</name>
</gene>
<dbReference type="InterPro" id="IPR058163">
    <property type="entry name" value="LysR-type_TF_proteobact-type"/>
</dbReference>
<evidence type="ECO:0000256" key="3">
    <source>
        <dbReference type="ARBA" id="ARBA00023125"/>
    </source>
</evidence>
<dbReference type="SUPFAM" id="SSF53850">
    <property type="entry name" value="Periplasmic binding protein-like II"/>
    <property type="match status" value="1"/>
</dbReference>
<evidence type="ECO:0000256" key="4">
    <source>
        <dbReference type="ARBA" id="ARBA00023163"/>
    </source>
</evidence>
<dbReference type="GO" id="GO:0043565">
    <property type="term" value="F:sequence-specific DNA binding"/>
    <property type="evidence" value="ECO:0007669"/>
    <property type="project" value="TreeGrafter"/>
</dbReference>
<dbReference type="GO" id="GO:0006351">
    <property type="term" value="P:DNA-templated transcription"/>
    <property type="evidence" value="ECO:0007669"/>
    <property type="project" value="TreeGrafter"/>
</dbReference>
<feature type="domain" description="HTH lysR-type" evidence="5">
    <location>
        <begin position="5"/>
        <end position="60"/>
    </location>
</feature>
<dbReference type="EMBL" id="CP005960">
    <property type="protein sequence ID" value="AHZ71829.1"/>
    <property type="molecule type" value="Genomic_DNA"/>
</dbReference>
<dbReference type="PANTHER" id="PTHR30537">
    <property type="entry name" value="HTH-TYPE TRANSCRIPTIONAL REGULATOR"/>
    <property type="match status" value="1"/>
</dbReference>
<dbReference type="CDD" id="cd08422">
    <property type="entry name" value="PBP2_CrgA_like"/>
    <property type="match status" value="1"/>
</dbReference>
<accession>A0A024EFX7</accession>
<evidence type="ECO:0000256" key="1">
    <source>
        <dbReference type="ARBA" id="ARBA00009437"/>
    </source>
</evidence>
<dbReference type="KEGG" id="pman:OU5_4750"/>
<evidence type="ECO:0000313" key="7">
    <source>
        <dbReference type="Proteomes" id="UP000026913"/>
    </source>
</evidence>